<keyword evidence="1" id="KW-0812">Transmembrane</keyword>
<dbReference type="RefSeq" id="WP_129112022.1">
    <property type="nucleotide sequence ID" value="NZ_CAKLOS010000001.1"/>
</dbReference>
<protein>
    <submittedName>
        <fullName evidence="2">Uncharacterized protein</fullName>
    </submittedName>
</protein>
<reference evidence="2 3" key="1">
    <citation type="submission" date="2018-06" db="EMBL/GenBank/DDBJ databases">
        <authorList>
            <consortium name="Pathogen Informatics"/>
            <person name="Doyle S."/>
        </authorList>
    </citation>
    <scope>NUCLEOTIDE SEQUENCE [LARGE SCALE GENOMIC DNA]</scope>
    <source>
        <strain evidence="2 3">NCTC5051</strain>
    </source>
</reference>
<comment type="caution">
    <text evidence="2">The sequence shown here is derived from an EMBL/GenBank/DDBJ whole genome shotgun (WGS) entry which is preliminary data.</text>
</comment>
<evidence type="ECO:0000256" key="1">
    <source>
        <dbReference type="SAM" id="Phobius"/>
    </source>
</evidence>
<gene>
    <name evidence="2" type="ORF">NCTC5051_00277</name>
</gene>
<feature type="transmembrane region" description="Helical" evidence="1">
    <location>
        <begin position="6"/>
        <end position="30"/>
    </location>
</feature>
<keyword evidence="1" id="KW-1133">Transmembrane helix</keyword>
<evidence type="ECO:0000313" key="2">
    <source>
        <dbReference type="EMBL" id="STU45041.1"/>
    </source>
</evidence>
<proteinExistence type="predicted"/>
<keyword evidence="1" id="KW-0472">Membrane</keyword>
<name>A0AB74GKD7_KLEPN</name>
<accession>A0AB74GKD7</accession>
<organism evidence="2 3">
    <name type="scientific">Klebsiella pneumoniae</name>
    <dbReference type="NCBI Taxonomy" id="573"/>
    <lineage>
        <taxon>Bacteria</taxon>
        <taxon>Pseudomonadati</taxon>
        <taxon>Pseudomonadota</taxon>
        <taxon>Gammaproteobacteria</taxon>
        <taxon>Enterobacterales</taxon>
        <taxon>Enterobacteriaceae</taxon>
        <taxon>Klebsiella/Raoultella group</taxon>
        <taxon>Klebsiella</taxon>
        <taxon>Klebsiella pneumoniae complex</taxon>
    </lineage>
</organism>
<evidence type="ECO:0000313" key="3">
    <source>
        <dbReference type="Proteomes" id="UP000254141"/>
    </source>
</evidence>
<dbReference type="Proteomes" id="UP000254141">
    <property type="component" value="Unassembled WGS sequence"/>
</dbReference>
<dbReference type="AlphaFoldDB" id="A0AB74GKD7"/>
<sequence length="176" mass="20563">MELTISFSTVLMAALGFLGVYILMPIALVFRDHLILKFIENNIINPKFWVMVADCQRALAMNDTVYSAHWSYSHKDGVEVCYIKGIPVSTRKFLKFQSEREKSINLFRQLNVKIQNRINWLIWAEKYFKVELKMTEEIKKEMDDSYAYEVGRIKRHNIDAVISDITPHPVTSEAEL</sequence>
<dbReference type="EMBL" id="UGLU01000001">
    <property type="protein sequence ID" value="STU45041.1"/>
    <property type="molecule type" value="Genomic_DNA"/>
</dbReference>